<dbReference type="PANTHER" id="PTHR43081">
    <property type="entry name" value="ADENYLATE CYCLASE, TERMINAL-DIFFERENTIATION SPECIFIC-RELATED"/>
    <property type="match status" value="1"/>
</dbReference>
<dbReference type="AlphaFoldDB" id="A0A6P1W5P7"/>
<organism evidence="3 4">
    <name type="scientific">Spirosoma endbachense</name>
    <dbReference type="NCBI Taxonomy" id="2666025"/>
    <lineage>
        <taxon>Bacteria</taxon>
        <taxon>Pseudomonadati</taxon>
        <taxon>Bacteroidota</taxon>
        <taxon>Cytophagia</taxon>
        <taxon>Cytophagales</taxon>
        <taxon>Cytophagaceae</taxon>
        <taxon>Spirosoma</taxon>
    </lineage>
</organism>
<dbReference type="KEGG" id="senf:GJR95_36690"/>
<keyword evidence="1" id="KW-1133">Transmembrane helix</keyword>
<feature type="transmembrane region" description="Helical" evidence="1">
    <location>
        <begin position="143"/>
        <end position="165"/>
    </location>
</feature>
<sequence>MPATKSERILRIEPVQPLVLSCFYVVFLPGIGLAIKNCRYFHDKSTLPNAMLSLKTKRNVARVIPFGVLWFIFSLLYCLLEKGILGQLDHYPKTGVAYNFVRNTVTIPAAGLMMGMLTGVLEIGYFSRWFIKKSFTRKIVVKSLLYLIIVSAFLITLVLINALTMPEEHSFKNLSSPAWAFFTDYAAVIGIMVYMASIVVIAQFYAEISDTIGPGTLRNFFLGKYHHPVEEERIFMFLDMKASTTIAENLGHVKYFDLLKDYFFDLSVAVIDYGGTIYQYAGDEMIVCWTLNEGLKNNNSIECFFAMKRALERQAETYSSKFGILPGFKAGLHFGLVTAGEIGSLKKEIIFTGDVLNTAARIQGLCNQFEAELLVSEDLAKRLQLPATYTLKSVGQNLLKGRRKPMELFAISTSILSGQSRKPSSL</sequence>
<keyword evidence="1" id="KW-0472">Membrane</keyword>
<dbReference type="Proteomes" id="UP000464577">
    <property type="component" value="Chromosome"/>
</dbReference>
<feature type="transmembrane region" description="Helical" evidence="1">
    <location>
        <begin position="15"/>
        <end position="35"/>
    </location>
</feature>
<dbReference type="InterPro" id="IPR050697">
    <property type="entry name" value="Adenylyl/Guanylyl_Cyclase_3/4"/>
</dbReference>
<evidence type="ECO:0000259" key="2">
    <source>
        <dbReference type="PROSITE" id="PS50125"/>
    </source>
</evidence>
<dbReference type="PANTHER" id="PTHR43081:SF1">
    <property type="entry name" value="ADENYLATE CYCLASE, TERMINAL-DIFFERENTIATION SPECIFIC"/>
    <property type="match status" value="1"/>
</dbReference>
<dbReference type="SUPFAM" id="SSF55073">
    <property type="entry name" value="Nucleotide cyclase"/>
    <property type="match status" value="1"/>
</dbReference>
<evidence type="ECO:0000313" key="3">
    <source>
        <dbReference type="EMBL" id="QHW00225.1"/>
    </source>
</evidence>
<keyword evidence="4" id="KW-1185">Reference proteome</keyword>
<dbReference type="CDD" id="cd07302">
    <property type="entry name" value="CHD"/>
    <property type="match status" value="1"/>
</dbReference>
<dbReference type="InterPro" id="IPR001054">
    <property type="entry name" value="A/G_cyclase"/>
</dbReference>
<dbReference type="EMBL" id="CP045997">
    <property type="protein sequence ID" value="QHW00225.1"/>
    <property type="molecule type" value="Genomic_DNA"/>
</dbReference>
<evidence type="ECO:0000256" key="1">
    <source>
        <dbReference type="SAM" id="Phobius"/>
    </source>
</evidence>
<dbReference type="GO" id="GO:0004016">
    <property type="term" value="F:adenylate cyclase activity"/>
    <property type="evidence" value="ECO:0007669"/>
    <property type="project" value="UniProtKB-ARBA"/>
</dbReference>
<evidence type="ECO:0000313" key="4">
    <source>
        <dbReference type="Proteomes" id="UP000464577"/>
    </source>
</evidence>
<dbReference type="InterPro" id="IPR029787">
    <property type="entry name" value="Nucleotide_cyclase"/>
</dbReference>
<dbReference type="GO" id="GO:0009190">
    <property type="term" value="P:cyclic nucleotide biosynthetic process"/>
    <property type="evidence" value="ECO:0007669"/>
    <property type="project" value="InterPro"/>
</dbReference>
<keyword evidence="1" id="KW-0812">Transmembrane</keyword>
<feature type="transmembrane region" description="Helical" evidence="1">
    <location>
        <begin position="105"/>
        <end position="131"/>
    </location>
</feature>
<feature type="transmembrane region" description="Helical" evidence="1">
    <location>
        <begin position="185"/>
        <end position="206"/>
    </location>
</feature>
<dbReference type="Pfam" id="PF00211">
    <property type="entry name" value="Guanylate_cyc"/>
    <property type="match status" value="1"/>
</dbReference>
<feature type="transmembrane region" description="Helical" evidence="1">
    <location>
        <begin position="63"/>
        <end position="85"/>
    </location>
</feature>
<accession>A0A6P1W5P7</accession>
<dbReference type="Gene3D" id="3.30.70.1230">
    <property type="entry name" value="Nucleotide cyclase"/>
    <property type="match status" value="1"/>
</dbReference>
<protein>
    <submittedName>
        <fullName evidence="3">Adenylate/guanylate cyclase domain-containing protein</fullName>
    </submittedName>
</protein>
<gene>
    <name evidence="3" type="ORF">GJR95_36690</name>
</gene>
<name>A0A6P1W5P7_9BACT</name>
<feature type="domain" description="Guanylate cyclase" evidence="2">
    <location>
        <begin position="234"/>
        <end position="363"/>
    </location>
</feature>
<dbReference type="GO" id="GO:0035556">
    <property type="term" value="P:intracellular signal transduction"/>
    <property type="evidence" value="ECO:0007669"/>
    <property type="project" value="InterPro"/>
</dbReference>
<proteinExistence type="predicted"/>
<dbReference type="PROSITE" id="PS50125">
    <property type="entry name" value="GUANYLATE_CYCLASE_2"/>
    <property type="match status" value="1"/>
</dbReference>
<reference evidence="3 4" key="1">
    <citation type="submission" date="2019-11" db="EMBL/GenBank/DDBJ databases">
        <title>Spirosoma endbachense sp. nov., isolated from a natural salt meadow.</title>
        <authorList>
            <person name="Rojas J."/>
            <person name="Ambika Manirajan B."/>
            <person name="Ratering S."/>
            <person name="Suarez C."/>
            <person name="Geissler-Plaum R."/>
            <person name="Schnell S."/>
        </authorList>
    </citation>
    <scope>NUCLEOTIDE SEQUENCE [LARGE SCALE GENOMIC DNA]</scope>
    <source>
        <strain evidence="3 4">I-24</strain>
    </source>
</reference>